<name>A0A395I2F2_ASPHC</name>
<keyword evidence="2" id="KW-1185">Reference proteome</keyword>
<dbReference type="VEuPathDB" id="FungiDB:BO97DRAFT_432929"/>
<organism evidence="1 2">
    <name type="scientific">Aspergillus homomorphus (strain CBS 101889)</name>
    <dbReference type="NCBI Taxonomy" id="1450537"/>
    <lineage>
        <taxon>Eukaryota</taxon>
        <taxon>Fungi</taxon>
        <taxon>Dikarya</taxon>
        <taxon>Ascomycota</taxon>
        <taxon>Pezizomycotina</taxon>
        <taxon>Eurotiomycetes</taxon>
        <taxon>Eurotiomycetidae</taxon>
        <taxon>Eurotiales</taxon>
        <taxon>Aspergillaceae</taxon>
        <taxon>Aspergillus</taxon>
        <taxon>Aspergillus subgen. Circumdati</taxon>
    </lineage>
</organism>
<protein>
    <recommendedName>
        <fullName evidence="3">Aminoglycoside phosphotransferase domain-containing protein</fullName>
    </recommendedName>
</protein>
<accession>A0A395I2F2</accession>
<dbReference type="AlphaFoldDB" id="A0A395I2F2"/>
<evidence type="ECO:0008006" key="3">
    <source>
        <dbReference type="Google" id="ProtNLM"/>
    </source>
</evidence>
<dbReference type="STRING" id="1450537.A0A395I2F2"/>
<gene>
    <name evidence="1" type="ORF">BO97DRAFT_432929</name>
</gene>
<proteinExistence type="predicted"/>
<dbReference type="OrthoDB" id="3250044at2759"/>
<dbReference type="RefSeq" id="XP_025553394.1">
    <property type="nucleotide sequence ID" value="XM_025697571.1"/>
</dbReference>
<dbReference type="EMBL" id="KZ824275">
    <property type="protein sequence ID" value="RAL14240.1"/>
    <property type="molecule type" value="Genomic_DNA"/>
</dbReference>
<evidence type="ECO:0000313" key="1">
    <source>
        <dbReference type="EMBL" id="RAL14240.1"/>
    </source>
</evidence>
<sequence>MDPHFSEDLLEGYSDTELIKHRQKMLWRLWRLPKDLDYAVGPTVRRTVYRLFNTYIIVDRTEGNTLDVIWTAVHDSQAWSTASLMHKNPAIRHLPNAGSLATGECRPFWLEDKYGLPTRSGPRELNQFIQCWPQFTSMPPVMQVVDQDPMPDATEPIPIGTKFLWLLDWEFAGFCPISFEYASMYDFIMPQDCNCLACLRCTLFTSVTRGCYKAEARILDSIESKFIHLLWGRGSSCRRIEGRLGIP</sequence>
<dbReference type="Proteomes" id="UP000248961">
    <property type="component" value="Unassembled WGS sequence"/>
</dbReference>
<reference evidence="1 2" key="1">
    <citation type="submission" date="2018-02" db="EMBL/GenBank/DDBJ databases">
        <title>The genomes of Aspergillus section Nigri reveals drivers in fungal speciation.</title>
        <authorList>
            <consortium name="DOE Joint Genome Institute"/>
            <person name="Vesth T.C."/>
            <person name="Nybo J."/>
            <person name="Theobald S."/>
            <person name="Brandl J."/>
            <person name="Frisvad J.C."/>
            <person name="Nielsen K.F."/>
            <person name="Lyhne E.K."/>
            <person name="Kogle M.E."/>
            <person name="Kuo A."/>
            <person name="Riley R."/>
            <person name="Clum A."/>
            <person name="Nolan M."/>
            <person name="Lipzen A."/>
            <person name="Salamov A."/>
            <person name="Henrissat B."/>
            <person name="Wiebenga A."/>
            <person name="De vries R.P."/>
            <person name="Grigoriev I.V."/>
            <person name="Mortensen U.H."/>
            <person name="Andersen M.R."/>
            <person name="Baker S.E."/>
        </authorList>
    </citation>
    <scope>NUCLEOTIDE SEQUENCE [LARGE SCALE GENOMIC DNA]</scope>
    <source>
        <strain evidence="1 2">CBS 101889</strain>
    </source>
</reference>
<evidence type="ECO:0000313" key="2">
    <source>
        <dbReference type="Proteomes" id="UP000248961"/>
    </source>
</evidence>
<dbReference type="GeneID" id="37201860"/>